<dbReference type="STRING" id="1043004.A0A074WS24"/>
<dbReference type="InterPro" id="IPR019787">
    <property type="entry name" value="Znf_PHD-finger"/>
</dbReference>
<dbReference type="PANTHER" id="PTHR10333:SF103">
    <property type="entry name" value="INHIBITOR OF GROWTH PROTEIN 3"/>
    <property type="match status" value="1"/>
</dbReference>
<dbReference type="HOGENOM" id="CLU_818836_0_0_1"/>
<keyword evidence="3 9" id="KW-0479">Metal-binding</keyword>
<accession>A0A074WS24</accession>
<evidence type="ECO:0000256" key="5">
    <source>
        <dbReference type="ARBA" id="ARBA00022833"/>
    </source>
</evidence>
<dbReference type="PROSITE" id="PS50016">
    <property type="entry name" value="ZF_PHD_2"/>
    <property type="match status" value="1"/>
</dbReference>
<feature type="compositionally biased region" description="Acidic residues" evidence="11">
    <location>
        <begin position="124"/>
        <end position="154"/>
    </location>
</feature>
<evidence type="ECO:0000256" key="6">
    <source>
        <dbReference type="ARBA" id="ARBA00023015"/>
    </source>
</evidence>
<sequence>MAVDYINSAEQTMTLVRSIAAHLAEEPNLPAPENLTRGEVDAWIRALDTGINGRVIDMLALPVLECLLYKRNLVWKVNHLRRAPCEKFRPVIVNPWISAEGVPSNHNQLPWIPGDRLRRVEINGDAEDPADPDEDATAADQDDDMEEEFTEIDGEGTQLDSPHNIDTDKDSTLTTQQSLDEQDDTVLLDTVAAETVQDIRSPSVNDENIAMQDVLEQNDSTAGSSTPSDTENEKPTQPTSPDSEEDSNPASDDEGRTNWCICNGEYTGSTMIECKNCEDPHCKGKWFHTACVELVRPPAENVDWYCKDCRKKLRLGVYSNGCVDKDRKPNQATGRTRKR</sequence>
<feature type="binding site" evidence="9">
    <location>
        <position position="288"/>
    </location>
    <ligand>
        <name>Zn(2+)</name>
        <dbReference type="ChEBI" id="CHEBI:29105"/>
        <label>1</label>
    </ligand>
</feature>
<comment type="similarity">
    <text evidence="2">Belongs to the ING family.</text>
</comment>
<dbReference type="SUPFAM" id="SSF57903">
    <property type="entry name" value="FYVE/PHD zinc finger"/>
    <property type="match status" value="1"/>
</dbReference>
<gene>
    <name evidence="13" type="ORF">M436DRAFT_39844</name>
</gene>
<dbReference type="GO" id="GO:0035267">
    <property type="term" value="C:NuA4 histone acetyltransferase complex"/>
    <property type="evidence" value="ECO:0007669"/>
    <property type="project" value="TreeGrafter"/>
</dbReference>
<dbReference type="InterPro" id="IPR001965">
    <property type="entry name" value="Znf_PHD"/>
</dbReference>
<evidence type="ECO:0000313" key="13">
    <source>
        <dbReference type="EMBL" id="KEQ75980.1"/>
    </source>
</evidence>
<dbReference type="SMART" id="SM00249">
    <property type="entry name" value="PHD"/>
    <property type="match status" value="1"/>
</dbReference>
<evidence type="ECO:0000256" key="4">
    <source>
        <dbReference type="ARBA" id="ARBA00022771"/>
    </source>
</evidence>
<feature type="binding site" evidence="9">
    <location>
        <position position="282"/>
    </location>
    <ligand>
        <name>Zn(2+)</name>
        <dbReference type="ChEBI" id="CHEBI:29105"/>
        <label>2</label>
    </ligand>
</feature>
<keyword evidence="14" id="KW-1185">Reference proteome</keyword>
<dbReference type="OrthoDB" id="3832161at2759"/>
<dbReference type="GO" id="GO:0005634">
    <property type="term" value="C:nucleus"/>
    <property type="evidence" value="ECO:0007669"/>
    <property type="project" value="UniProtKB-SubCell"/>
</dbReference>
<feature type="domain" description="PHD-type" evidence="12">
    <location>
        <begin position="257"/>
        <end position="312"/>
    </location>
</feature>
<dbReference type="GO" id="GO:0008270">
    <property type="term" value="F:zinc ion binding"/>
    <property type="evidence" value="ECO:0007669"/>
    <property type="project" value="UniProtKB-KW"/>
</dbReference>
<organism evidence="13 14">
    <name type="scientific">Aureobasidium namibiae CBS 147.97</name>
    <dbReference type="NCBI Taxonomy" id="1043004"/>
    <lineage>
        <taxon>Eukaryota</taxon>
        <taxon>Fungi</taxon>
        <taxon>Dikarya</taxon>
        <taxon>Ascomycota</taxon>
        <taxon>Pezizomycotina</taxon>
        <taxon>Dothideomycetes</taxon>
        <taxon>Dothideomycetidae</taxon>
        <taxon>Dothideales</taxon>
        <taxon>Saccotheciaceae</taxon>
        <taxon>Aureobasidium</taxon>
    </lineage>
</organism>
<name>A0A074WS24_9PEZI</name>
<evidence type="ECO:0000256" key="3">
    <source>
        <dbReference type="ARBA" id="ARBA00022723"/>
    </source>
</evidence>
<dbReference type="Proteomes" id="UP000027730">
    <property type="component" value="Unassembled WGS sequence"/>
</dbReference>
<dbReference type="InterPro" id="IPR013083">
    <property type="entry name" value="Znf_RING/FYVE/PHD"/>
</dbReference>
<dbReference type="EMBL" id="KL584704">
    <property type="protein sequence ID" value="KEQ75980.1"/>
    <property type="molecule type" value="Genomic_DNA"/>
</dbReference>
<feature type="region of interest" description="Disordered" evidence="11">
    <location>
        <begin position="218"/>
        <end position="254"/>
    </location>
</feature>
<evidence type="ECO:0000256" key="9">
    <source>
        <dbReference type="PIRSR" id="PIRSR628651-51"/>
    </source>
</evidence>
<keyword evidence="4 10" id="KW-0863">Zinc-finger</keyword>
<feature type="binding site" evidence="9">
    <location>
        <position position="260"/>
    </location>
    <ligand>
        <name>Zn(2+)</name>
        <dbReference type="ChEBI" id="CHEBI:29105"/>
        <label>1</label>
    </ligand>
</feature>
<proteinExistence type="inferred from homology"/>
<keyword evidence="6" id="KW-0805">Transcription regulation</keyword>
<protein>
    <recommendedName>
        <fullName evidence="12">PHD-type domain-containing protein</fullName>
    </recommendedName>
</protein>
<evidence type="ECO:0000256" key="8">
    <source>
        <dbReference type="ARBA" id="ARBA00023242"/>
    </source>
</evidence>
<evidence type="ECO:0000259" key="12">
    <source>
        <dbReference type="PROSITE" id="PS50016"/>
    </source>
</evidence>
<dbReference type="RefSeq" id="XP_013430078.1">
    <property type="nucleotide sequence ID" value="XM_013574624.1"/>
</dbReference>
<evidence type="ECO:0000256" key="11">
    <source>
        <dbReference type="SAM" id="MobiDB-lite"/>
    </source>
</evidence>
<dbReference type="InterPro" id="IPR011011">
    <property type="entry name" value="Znf_FYVE_PHD"/>
</dbReference>
<feature type="binding site" evidence="9">
    <location>
        <position position="291"/>
    </location>
    <ligand>
        <name>Zn(2+)</name>
        <dbReference type="ChEBI" id="CHEBI:29105"/>
        <label>1</label>
    </ligand>
</feature>
<dbReference type="GeneID" id="25409273"/>
<evidence type="ECO:0000256" key="2">
    <source>
        <dbReference type="ARBA" id="ARBA00010210"/>
    </source>
</evidence>
<evidence type="ECO:0000313" key="14">
    <source>
        <dbReference type="Proteomes" id="UP000027730"/>
    </source>
</evidence>
<feature type="binding site" evidence="9">
    <location>
        <position position="306"/>
    </location>
    <ligand>
        <name>Zn(2+)</name>
        <dbReference type="ChEBI" id="CHEBI:29105"/>
        <label>2</label>
    </ligand>
</feature>
<evidence type="ECO:0000256" key="7">
    <source>
        <dbReference type="ARBA" id="ARBA00023163"/>
    </source>
</evidence>
<keyword evidence="5 9" id="KW-0862">Zinc</keyword>
<feature type="binding site" evidence="9">
    <location>
        <position position="262"/>
    </location>
    <ligand>
        <name>Zn(2+)</name>
        <dbReference type="ChEBI" id="CHEBI:29105"/>
        <label>1</label>
    </ligand>
</feature>
<dbReference type="Gene3D" id="3.30.40.10">
    <property type="entry name" value="Zinc/RING finger domain, C3HC4 (zinc finger)"/>
    <property type="match status" value="1"/>
</dbReference>
<dbReference type="PANTHER" id="PTHR10333">
    <property type="entry name" value="INHIBITOR OF GROWTH PROTEIN"/>
    <property type="match status" value="1"/>
</dbReference>
<evidence type="ECO:0000256" key="10">
    <source>
        <dbReference type="PROSITE-ProRule" id="PRU00146"/>
    </source>
</evidence>
<dbReference type="AlphaFoldDB" id="A0A074WS24"/>
<comment type="subcellular location">
    <subcellularLocation>
        <location evidence="1">Nucleus</location>
    </subcellularLocation>
</comment>
<keyword evidence="7" id="KW-0804">Transcription</keyword>
<feature type="binding site" evidence="9">
    <location>
        <position position="274"/>
    </location>
    <ligand>
        <name>Zn(2+)</name>
        <dbReference type="ChEBI" id="CHEBI:29105"/>
        <label>2</label>
    </ligand>
</feature>
<dbReference type="InterPro" id="IPR028651">
    <property type="entry name" value="ING_fam"/>
</dbReference>
<feature type="compositionally biased region" description="Polar residues" evidence="11">
    <location>
        <begin position="218"/>
        <end position="241"/>
    </location>
</feature>
<feature type="region of interest" description="Disordered" evidence="11">
    <location>
        <begin position="124"/>
        <end position="181"/>
    </location>
</feature>
<reference evidence="13 14" key="1">
    <citation type="journal article" date="2014" name="BMC Genomics">
        <title>Genome sequencing of four Aureobasidium pullulans varieties: biotechnological potential, stress tolerance, and description of new species.</title>
        <authorList>
            <person name="Gostin Ar C."/>
            <person name="Ohm R.A."/>
            <person name="Kogej T."/>
            <person name="Sonjak S."/>
            <person name="Turk M."/>
            <person name="Zajc J."/>
            <person name="Zalar P."/>
            <person name="Grube M."/>
            <person name="Sun H."/>
            <person name="Han J."/>
            <person name="Sharma A."/>
            <person name="Chiniquy J."/>
            <person name="Ngan C.Y."/>
            <person name="Lipzen A."/>
            <person name="Barry K."/>
            <person name="Grigoriev I.V."/>
            <person name="Gunde-Cimerman N."/>
        </authorList>
    </citation>
    <scope>NUCLEOTIDE SEQUENCE [LARGE SCALE GENOMIC DNA]</scope>
    <source>
        <strain evidence="13 14">CBS 147.97</strain>
    </source>
</reference>
<keyword evidence="8" id="KW-0539">Nucleus</keyword>
<feature type="binding site" evidence="9">
    <location>
        <position position="309"/>
    </location>
    <ligand>
        <name>Zn(2+)</name>
        <dbReference type="ChEBI" id="CHEBI:29105"/>
        <label>2</label>
    </ligand>
</feature>
<evidence type="ECO:0000256" key="1">
    <source>
        <dbReference type="ARBA" id="ARBA00004123"/>
    </source>
</evidence>